<sequence>MDYDKIMSNPQATRYVFQHVGIEEENDDDEPTGLAAMDLGVEDDGYQPMTMNDAVERETQPKSTNMPTNWPRYRYHQMQLRQGGVQREREMRERSGRWKVEGALYKNHYMLISYVWDRMGLDLWVYGVQEWADSTLYNWHLYTLGEIPLGVWLRVLASDG</sequence>
<protein>
    <submittedName>
        <fullName evidence="1">Uncharacterized protein</fullName>
    </submittedName>
</protein>
<evidence type="ECO:0000313" key="1">
    <source>
        <dbReference type="EMBL" id="KAJ5211063.1"/>
    </source>
</evidence>
<reference evidence="1" key="2">
    <citation type="journal article" date="2023" name="IMA Fungus">
        <title>Comparative genomic study of the Penicillium genus elucidates a diverse pangenome and 15 lateral gene transfer events.</title>
        <authorList>
            <person name="Petersen C."/>
            <person name="Sorensen T."/>
            <person name="Nielsen M.R."/>
            <person name="Sondergaard T.E."/>
            <person name="Sorensen J.L."/>
            <person name="Fitzpatrick D.A."/>
            <person name="Frisvad J.C."/>
            <person name="Nielsen K.L."/>
        </authorList>
    </citation>
    <scope>NUCLEOTIDE SEQUENCE</scope>
    <source>
        <strain evidence="1">IBT 16849</strain>
    </source>
</reference>
<dbReference type="AlphaFoldDB" id="A0A9W9N0L9"/>
<accession>A0A9W9N0L9</accession>
<comment type="caution">
    <text evidence="1">The sequence shown here is derived from an EMBL/GenBank/DDBJ whole genome shotgun (WGS) entry which is preliminary data.</text>
</comment>
<dbReference type="EMBL" id="JAPQKP010000001">
    <property type="protein sequence ID" value="KAJ5211063.1"/>
    <property type="molecule type" value="Genomic_DNA"/>
</dbReference>
<dbReference type="Proteomes" id="UP001150879">
    <property type="component" value="Unassembled WGS sequence"/>
</dbReference>
<dbReference type="OrthoDB" id="4368687at2759"/>
<evidence type="ECO:0000313" key="2">
    <source>
        <dbReference type="Proteomes" id="UP001150879"/>
    </source>
</evidence>
<keyword evidence="2" id="KW-1185">Reference proteome</keyword>
<organism evidence="1 2">
    <name type="scientific">Penicillium cf. griseofulvum</name>
    <dbReference type="NCBI Taxonomy" id="2972120"/>
    <lineage>
        <taxon>Eukaryota</taxon>
        <taxon>Fungi</taxon>
        <taxon>Dikarya</taxon>
        <taxon>Ascomycota</taxon>
        <taxon>Pezizomycotina</taxon>
        <taxon>Eurotiomycetes</taxon>
        <taxon>Eurotiomycetidae</taxon>
        <taxon>Eurotiales</taxon>
        <taxon>Aspergillaceae</taxon>
        <taxon>Penicillium</taxon>
    </lineage>
</organism>
<proteinExistence type="predicted"/>
<gene>
    <name evidence="1" type="ORF">N7472_001202</name>
</gene>
<name>A0A9W9N0L9_9EURO</name>
<reference evidence="1" key="1">
    <citation type="submission" date="2022-11" db="EMBL/GenBank/DDBJ databases">
        <authorList>
            <person name="Petersen C."/>
        </authorList>
    </citation>
    <scope>NUCLEOTIDE SEQUENCE</scope>
    <source>
        <strain evidence="1">IBT 16849</strain>
    </source>
</reference>